<evidence type="ECO:0000313" key="2">
    <source>
        <dbReference type="Proteomes" id="UP001139981"/>
    </source>
</evidence>
<sequence length="434" mass="47523">MSSSLSISNDERQQYQQHFLGANPQNGKLPGTVARENLMQSGLPTSQLGGIWELADIDKDGALDFDEYCIALKLVFSLLNHTISSIPPTLPPELIPQSKYQYFVSSSGPTMAMMGSPNAFAGTPSMASVTPSATTLEWYVPGEDRARYEGIFAQYSRGASQVRLLDMDEFLNTLGIPRSTVTQAWGLVDVRKYQQLNMEQFVYLLHILNYHTKGARVPDTLSPAVKDTIYRSLNLDSDATGGSGSAHGYRYSKPGASSTSLGGGRLGDSNKPGLYGEKSGNVALADSYLSKLKTSSTFKNEAGSRYASSSKNSEEDRKLRNELRELDEELRRVKAEGEQQVAGSKDEDALEATLSELNDLKEFKAYEKKQSEARAISGGQSEAGGESVQEIKQSIFNLEGHLALLLSGKRTLDEFIATGKQELLELQMEQVKLK</sequence>
<gene>
    <name evidence="1" type="primary">END3</name>
    <name evidence="1" type="ORF">IWW38_004928</name>
</gene>
<accession>A0ACC1LX12</accession>
<dbReference type="EMBL" id="JANBVB010002026">
    <property type="protein sequence ID" value="KAJ2888484.1"/>
    <property type="molecule type" value="Genomic_DNA"/>
</dbReference>
<reference evidence="1" key="1">
    <citation type="submission" date="2022-07" db="EMBL/GenBank/DDBJ databases">
        <title>Phylogenomic reconstructions and comparative analyses of Kickxellomycotina fungi.</title>
        <authorList>
            <person name="Reynolds N.K."/>
            <person name="Stajich J.E."/>
            <person name="Barry K."/>
            <person name="Grigoriev I.V."/>
            <person name="Crous P."/>
            <person name="Smith M.E."/>
        </authorList>
    </citation>
    <scope>NUCLEOTIDE SEQUENCE</scope>
    <source>
        <strain evidence="1">CBS 190363</strain>
    </source>
</reference>
<organism evidence="1 2">
    <name type="scientific">Coemansia aciculifera</name>
    <dbReference type="NCBI Taxonomy" id="417176"/>
    <lineage>
        <taxon>Eukaryota</taxon>
        <taxon>Fungi</taxon>
        <taxon>Fungi incertae sedis</taxon>
        <taxon>Zoopagomycota</taxon>
        <taxon>Kickxellomycotina</taxon>
        <taxon>Kickxellomycetes</taxon>
        <taxon>Kickxellales</taxon>
        <taxon>Kickxellaceae</taxon>
        <taxon>Coemansia</taxon>
    </lineage>
</organism>
<comment type="caution">
    <text evidence="1">The sequence shown here is derived from an EMBL/GenBank/DDBJ whole genome shotgun (WGS) entry which is preliminary data.</text>
</comment>
<protein>
    <submittedName>
        <fullName evidence="1">Endocytosis defective- protein</fullName>
    </submittedName>
</protein>
<evidence type="ECO:0000313" key="1">
    <source>
        <dbReference type="EMBL" id="KAJ2888484.1"/>
    </source>
</evidence>
<name>A0ACC1LX12_9FUNG</name>
<proteinExistence type="predicted"/>
<keyword evidence="2" id="KW-1185">Reference proteome</keyword>
<dbReference type="Proteomes" id="UP001139981">
    <property type="component" value="Unassembled WGS sequence"/>
</dbReference>